<accession>X0XPR6</accession>
<name>X0XPR6_9ZZZZ</name>
<dbReference type="AlphaFoldDB" id="X0XPR6"/>
<proteinExistence type="predicted"/>
<organism evidence="1">
    <name type="scientific">marine sediment metagenome</name>
    <dbReference type="NCBI Taxonomy" id="412755"/>
    <lineage>
        <taxon>unclassified sequences</taxon>
        <taxon>metagenomes</taxon>
        <taxon>ecological metagenomes</taxon>
    </lineage>
</organism>
<gene>
    <name evidence="1" type="ORF">S01H1_50088</name>
</gene>
<dbReference type="EMBL" id="BARS01032255">
    <property type="protein sequence ID" value="GAG26936.1"/>
    <property type="molecule type" value="Genomic_DNA"/>
</dbReference>
<reference evidence="1" key="1">
    <citation type="journal article" date="2014" name="Front. Microbiol.">
        <title>High frequency of phylogenetically diverse reductive dehalogenase-homologous genes in deep subseafloor sedimentary metagenomes.</title>
        <authorList>
            <person name="Kawai M."/>
            <person name="Futagami T."/>
            <person name="Toyoda A."/>
            <person name="Takaki Y."/>
            <person name="Nishi S."/>
            <person name="Hori S."/>
            <person name="Arai W."/>
            <person name="Tsubouchi T."/>
            <person name="Morono Y."/>
            <person name="Uchiyama I."/>
            <person name="Ito T."/>
            <person name="Fujiyama A."/>
            <person name="Inagaki F."/>
            <person name="Takami H."/>
        </authorList>
    </citation>
    <scope>NUCLEOTIDE SEQUENCE</scope>
    <source>
        <strain evidence="1">Expedition CK06-06</strain>
    </source>
</reference>
<comment type="caution">
    <text evidence="1">The sequence shown here is derived from an EMBL/GenBank/DDBJ whole genome shotgun (WGS) entry which is preliminary data.</text>
</comment>
<feature type="non-terminal residue" evidence="1">
    <location>
        <position position="1"/>
    </location>
</feature>
<sequence>LGAALGSFIDAVESQAPEYEYIGSYQVTWGDDESWGIGRHDEVGDDDLRLWFRVWSDSPQQTVSHPAVGLPNVVIQNTDIPSEWPASKKVLFWWTNSRTNTITLRNWESHQVDVRVEKVSSFYPDDVDTWSVTVPAYGTEEIKYSVVYHPEGVRTITVNLFFRNDLLDSWSQEVLVTP</sequence>
<protein>
    <submittedName>
        <fullName evidence="1">Uncharacterized protein</fullName>
    </submittedName>
</protein>
<evidence type="ECO:0000313" key="1">
    <source>
        <dbReference type="EMBL" id="GAG26936.1"/>
    </source>
</evidence>